<evidence type="ECO:0000313" key="4">
    <source>
        <dbReference type="Proteomes" id="UP000250197"/>
    </source>
</evidence>
<dbReference type="AlphaFoldDB" id="A0A0M2XEF9"/>
<sequence length="172" mass="19662">MSNQQPARESAPEVRVIRSAKRKRTIQARMVDGVLEVRIPAWMSAKEEQKAVTDMLARVERKHTSSRRSDADLEERAAELNKLYLGGQAKVGSIRWVSNQNSRWGSCTTSTGDIRITDRLKDVPEYVLDSVIIHELTHTFIPGHGPRFWEWADRAPKAERAKGYLEAYQRFG</sequence>
<dbReference type="OrthoDB" id="9811177at2"/>
<name>A0A0M2XEF9_CORST</name>
<feature type="domain" description="YgjP-like metallopeptidase" evidence="1">
    <location>
        <begin position="97"/>
        <end position="166"/>
    </location>
</feature>
<dbReference type="EMBL" id="CP021252">
    <property type="protein sequence ID" value="ART21790.1"/>
    <property type="molecule type" value="Genomic_DNA"/>
</dbReference>
<evidence type="ECO:0000313" key="5">
    <source>
        <dbReference type="Proteomes" id="UP000315234"/>
    </source>
</evidence>
<dbReference type="Proteomes" id="UP000315234">
    <property type="component" value="Unassembled WGS sequence"/>
</dbReference>
<dbReference type="InterPro" id="IPR002725">
    <property type="entry name" value="YgjP-like_metallopeptidase"/>
</dbReference>
<reference evidence="3 5" key="2">
    <citation type="submission" date="2019-06" db="EMBL/GenBank/DDBJ databases">
        <title>Draft genome sequence of Corynebacterium striatum NBRC 15291.</title>
        <authorList>
            <person name="Miura T."/>
            <person name="Furukawa M."/>
            <person name="Shimamura M."/>
            <person name="Ohyama Y."/>
            <person name="Yamazoe A."/>
            <person name="Kawasaki H."/>
        </authorList>
    </citation>
    <scope>NUCLEOTIDE SEQUENCE [LARGE SCALE GENOMIC DNA]</scope>
    <source>
        <strain evidence="3 5">NBRC 15291</strain>
    </source>
</reference>
<dbReference type="KEGG" id="cstr:CBE89_10020"/>
<dbReference type="PANTHER" id="PTHR30399">
    <property type="entry name" value="UNCHARACTERIZED PROTEIN YGJP"/>
    <property type="match status" value="1"/>
</dbReference>
<dbReference type="Pfam" id="PF01863">
    <property type="entry name" value="YgjP-like"/>
    <property type="match status" value="1"/>
</dbReference>
<organism evidence="2 4">
    <name type="scientific">Corynebacterium striatum</name>
    <dbReference type="NCBI Taxonomy" id="43770"/>
    <lineage>
        <taxon>Bacteria</taxon>
        <taxon>Bacillati</taxon>
        <taxon>Actinomycetota</taxon>
        <taxon>Actinomycetes</taxon>
        <taxon>Mycobacteriales</taxon>
        <taxon>Corynebacteriaceae</taxon>
        <taxon>Corynebacterium</taxon>
    </lineage>
</organism>
<proteinExistence type="predicted"/>
<dbReference type="InterPro" id="IPR053136">
    <property type="entry name" value="UTP_pyrophosphatase-like"/>
</dbReference>
<protein>
    <submittedName>
        <fullName evidence="2">M48 family peptidase</fullName>
    </submittedName>
</protein>
<dbReference type="CDD" id="cd07344">
    <property type="entry name" value="M48_yhfN_like"/>
    <property type="match status" value="1"/>
</dbReference>
<dbReference type="RefSeq" id="WP_005528207.1">
    <property type="nucleotide sequence ID" value="NZ_BJLD01000003.1"/>
</dbReference>
<dbReference type="PANTHER" id="PTHR30399:SF1">
    <property type="entry name" value="UTP PYROPHOSPHATASE"/>
    <property type="match status" value="1"/>
</dbReference>
<reference evidence="2 4" key="1">
    <citation type="submission" date="2017-05" db="EMBL/GenBank/DDBJ databases">
        <title>Complete genome sequence of Corynebacterium striatum KC-Na-1 isolated from Neophocaena asiaeorientalis in Korea.</title>
        <authorList>
            <person name="Kim J.H."/>
            <person name="Lee K."/>
        </authorList>
    </citation>
    <scope>NUCLEOTIDE SEQUENCE [LARGE SCALE GENOMIC DNA]</scope>
    <source>
        <strain evidence="2 4">KC-Na-01</strain>
    </source>
</reference>
<evidence type="ECO:0000313" key="3">
    <source>
        <dbReference type="EMBL" id="GEA44369.1"/>
    </source>
</evidence>
<accession>A0A0M2XEF9</accession>
<dbReference type="Gene3D" id="3.30.2010.10">
    <property type="entry name" value="Metalloproteases ('zincins'), catalytic domain"/>
    <property type="match status" value="1"/>
</dbReference>
<evidence type="ECO:0000313" key="2">
    <source>
        <dbReference type="EMBL" id="ART21790.1"/>
    </source>
</evidence>
<gene>
    <name evidence="2" type="ORF">CBE89_10020</name>
    <name evidence="3" type="ORF">Cst04h_25390</name>
</gene>
<evidence type="ECO:0000259" key="1">
    <source>
        <dbReference type="Pfam" id="PF01863"/>
    </source>
</evidence>
<dbReference type="EMBL" id="BJLD01000003">
    <property type="protein sequence ID" value="GEA44369.1"/>
    <property type="molecule type" value="Genomic_DNA"/>
</dbReference>
<dbReference type="Proteomes" id="UP000250197">
    <property type="component" value="Chromosome"/>
</dbReference>